<dbReference type="Proteomes" id="UP000230750">
    <property type="component" value="Unassembled WGS sequence"/>
</dbReference>
<dbReference type="PANTHER" id="PTHR45739">
    <property type="entry name" value="MATRIX PROTEIN, PUTATIVE-RELATED"/>
    <property type="match status" value="1"/>
</dbReference>
<keyword evidence="6" id="KW-1185">Reference proteome</keyword>
<evidence type="ECO:0000256" key="3">
    <source>
        <dbReference type="ARBA" id="ARBA00023180"/>
    </source>
</evidence>
<evidence type="ECO:0000256" key="2">
    <source>
        <dbReference type="ARBA" id="ARBA00022737"/>
    </source>
</evidence>
<dbReference type="EMBL" id="MRZV01000074">
    <property type="protein sequence ID" value="PIK59725.1"/>
    <property type="molecule type" value="Genomic_DNA"/>
</dbReference>
<proteinExistence type="predicted"/>
<dbReference type="Pfam" id="PF16184">
    <property type="entry name" value="Cadherin_3"/>
    <property type="match status" value="3"/>
</dbReference>
<dbReference type="STRING" id="307972.A0A2G8LHL5"/>
<dbReference type="PANTHER" id="PTHR45739:SF11">
    <property type="entry name" value="FRAS1-RELATED EXTRACELLULAR MATRIX PROTEIN 1-LIKE ISOFORM X1"/>
    <property type="match status" value="1"/>
</dbReference>
<dbReference type="InterPro" id="IPR051561">
    <property type="entry name" value="FRAS1_ECM"/>
</dbReference>
<keyword evidence="3" id="KW-0325">Glycoprotein</keyword>
<evidence type="ECO:0000256" key="4">
    <source>
        <dbReference type="PROSITE-ProRule" id="PRU01201"/>
    </source>
</evidence>
<gene>
    <name evidence="5" type="ORF">BSL78_03297</name>
</gene>
<name>A0A2G8LHL5_STIJA</name>
<evidence type="ECO:0000256" key="1">
    <source>
        <dbReference type="ARBA" id="ARBA00022729"/>
    </source>
</evidence>
<dbReference type="InterPro" id="IPR039005">
    <property type="entry name" value="CSPG_rpt"/>
</dbReference>
<keyword evidence="1" id="KW-0732">Signal</keyword>
<dbReference type="GO" id="GO:0009653">
    <property type="term" value="P:anatomical structure morphogenesis"/>
    <property type="evidence" value="ECO:0007669"/>
    <property type="project" value="TreeGrafter"/>
</dbReference>
<feature type="repeat" description="CSPG" evidence="4">
    <location>
        <begin position="320"/>
        <end position="434"/>
    </location>
</feature>
<dbReference type="AlphaFoldDB" id="A0A2G8LHL5"/>
<evidence type="ECO:0000313" key="5">
    <source>
        <dbReference type="EMBL" id="PIK59725.1"/>
    </source>
</evidence>
<evidence type="ECO:0000313" key="6">
    <source>
        <dbReference type="Proteomes" id="UP000230750"/>
    </source>
</evidence>
<protein>
    <submittedName>
        <fullName evidence="5">Putative FRAS1-related extracellular matrix protein 1</fullName>
    </submittedName>
</protein>
<comment type="caution">
    <text evidence="5">The sequence shown here is derived from an EMBL/GenBank/DDBJ whole genome shotgun (WGS) entry which is preliminary data.</text>
</comment>
<organism evidence="5 6">
    <name type="scientific">Stichopus japonicus</name>
    <name type="common">Sea cucumber</name>
    <dbReference type="NCBI Taxonomy" id="307972"/>
    <lineage>
        <taxon>Eukaryota</taxon>
        <taxon>Metazoa</taxon>
        <taxon>Echinodermata</taxon>
        <taxon>Eleutherozoa</taxon>
        <taxon>Echinozoa</taxon>
        <taxon>Holothuroidea</taxon>
        <taxon>Aspidochirotacea</taxon>
        <taxon>Aspidochirotida</taxon>
        <taxon>Stichopodidae</taxon>
        <taxon>Apostichopus</taxon>
    </lineage>
</organism>
<dbReference type="PROSITE" id="PS51854">
    <property type="entry name" value="CSPG"/>
    <property type="match status" value="3"/>
</dbReference>
<reference evidence="5 6" key="1">
    <citation type="journal article" date="2017" name="PLoS Biol.">
        <title>The sea cucumber genome provides insights into morphological evolution and visceral regeneration.</title>
        <authorList>
            <person name="Zhang X."/>
            <person name="Sun L."/>
            <person name="Yuan J."/>
            <person name="Sun Y."/>
            <person name="Gao Y."/>
            <person name="Zhang L."/>
            <person name="Li S."/>
            <person name="Dai H."/>
            <person name="Hamel J.F."/>
            <person name="Liu C."/>
            <person name="Yu Y."/>
            <person name="Liu S."/>
            <person name="Lin W."/>
            <person name="Guo K."/>
            <person name="Jin S."/>
            <person name="Xu P."/>
            <person name="Storey K.B."/>
            <person name="Huan P."/>
            <person name="Zhang T."/>
            <person name="Zhou Y."/>
            <person name="Zhang J."/>
            <person name="Lin C."/>
            <person name="Li X."/>
            <person name="Xing L."/>
            <person name="Huo D."/>
            <person name="Sun M."/>
            <person name="Wang L."/>
            <person name="Mercier A."/>
            <person name="Li F."/>
            <person name="Yang H."/>
            <person name="Xiang J."/>
        </authorList>
    </citation>
    <scope>NUCLEOTIDE SEQUENCE [LARGE SCALE GENOMIC DNA]</scope>
    <source>
        <strain evidence="5">Shaxun</strain>
        <tissue evidence="5">Muscle</tissue>
    </source>
</reference>
<sequence>MDDESPKEEIIFHIVEPLEPHEGKIVHLDDHTKPVQSFSQYDLEQMNIGYSPPTTSFTEQQVFRMSLLVYDSFFEESRPIQVMFAVRPAYTNAPRVAVNTGLTMLEGQSRAIKNTDFRIVDKDSLFIVRAKIVGGMRHGHILVNNRRALMFSQADIDRGAVVYQHDDSDTLKDSLELRITDGRDSIRATIPINILPKDDTPPYLINNVELEVTEGETVRISRFSLLGTDKDSSDDYIIYRIVEPLVGGEILKKYAEQSYGYPVIEFSQRDLLRGQIYYQHFGNEVFQDSVNLILVDNNFPPNESPLQIFNVQIEQVHDLPPELCPRTRLSLQVLETEVVHITKQMLCFTDGESDDEDLLYTVTTPPYFQTTHSLTDAGRLFSTAGLPMVMKDPRAPAIRSFTQGDISDRTVAFMPPFKEGGPVERTVEFVFSVSDPFGNVILGQIFEVTVLPVNNQEPTIYITDFVVQEGGTITFI</sequence>
<feature type="repeat" description="CSPG" evidence="4">
    <location>
        <begin position="93"/>
        <end position="180"/>
    </location>
</feature>
<dbReference type="OrthoDB" id="10070858at2759"/>
<feature type="repeat" description="CSPG" evidence="4">
    <location>
        <begin position="201"/>
        <end position="295"/>
    </location>
</feature>
<keyword evidence="2" id="KW-0677">Repeat</keyword>
<accession>A0A2G8LHL5</accession>